<organism evidence="4 5">
    <name type="scientific">Exophiala sideris</name>
    <dbReference type="NCBI Taxonomy" id="1016849"/>
    <lineage>
        <taxon>Eukaryota</taxon>
        <taxon>Fungi</taxon>
        <taxon>Dikarya</taxon>
        <taxon>Ascomycota</taxon>
        <taxon>Pezizomycotina</taxon>
        <taxon>Eurotiomycetes</taxon>
        <taxon>Chaetothyriomycetidae</taxon>
        <taxon>Chaetothyriales</taxon>
        <taxon>Herpotrichiellaceae</taxon>
        <taxon>Exophiala</taxon>
    </lineage>
</organism>
<dbReference type="STRING" id="1016849.A0A0D1VPP3"/>
<proteinExistence type="inferred from homology"/>
<protein>
    <submittedName>
        <fullName evidence="4">Uncharacterized protein</fullName>
    </submittedName>
</protein>
<evidence type="ECO:0000256" key="1">
    <source>
        <dbReference type="ARBA" id="ARBA00006484"/>
    </source>
</evidence>
<dbReference type="Proteomes" id="UP000053599">
    <property type="component" value="Unassembled WGS sequence"/>
</dbReference>
<dbReference type="GO" id="GO:0016491">
    <property type="term" value="F:oxidoreductase activity"/>
    <property type="evidence" value="ECO:0007669"/>
    <property type="project" value="UniProtKB-KW"/>
</dbReference>
<dbReference type="PROSITE" id="PS00061">
    <property type="entry name" value="ADH_SHORT"/>
    <property type="match status" value="1"/>
</dbReference>
<dbReference type="OrthoDB" id="37659at2759"/>
<dbReference type="InterPro" id="IPR002347">
    <property type="entry name" value="SDR_fam"/>
</dbReference>
<keyword evidence="2" id="KW-0521">NADP</keyword>
<gene>
    <name evidence="4" type="ORF">PV11_09817</name>
</gene>
<name>A0A0D1VPP3_9EURO</name>
<keyword evidence="3" id="KW-0560">Oxidoreductase</keyword>
<accession>A0A0D1VPP3</accession>
<sequence>MPSPYKKVVVIGATSGIGKALAERLIQEGSFVIAVGRRAENLEALVHKHGHDKCQAVPFDITKLESIPHFVTNITGTHNDLDCVILNSGIQRRTDWADSDSIDLDTIQLEMNTNYVSQLALTKAFLPFMEKKGSESSLVYVTSGLALVPILRCSNYCASKAALHHFILCLRQSLKDTKVKVVEILPPAVQTELHDEKHQPDIKNGSSMGMPLDQFTDQAYAGLANGSEQIPVGMAQQSFDNFEVKRQEGFAQMLKRMGGNP</sequence>
<dbReference type="PRINTS" id="PR00081">
    <property type="entry name" value="GDHRDH"/>
</dbReference>
<dbReference type="Pfam" id="PF00106">
    <property type="entry name" value="adh_short"/>
    <property type="match status" value="1"/>
</dbReference>
<dbReference type="InterPro" id="IPR020904">
    <property type="entry name" value="Sc_DH/Rdtase_CS"/>
</dbReference>
<dbReference type="EMBL" id="KN846954">
    <property type="protein sequence ID" value="KIV78055.1"/>
    <property type="molecule type" value="Genomic_DNA"/>
</dbReference>
<dbReference type="HOGENOM" id="CLU_010194_2_6_1"/>
<reference evidence="4 5" key="1">
    <citation type="submission" date="2015-01" db="EMBL/GenBank/DDBJ databases">
        <title>The Genome Sequence of Exophiala sideris CBS121828.</title>
        <authorList>
            <consortium name="The Broad Institute Genomics Platform"/>
            <person name="Cuomo C."/>
            <person name="de Hoog S."/>
            <person name="Gorbushina A."/>
            <person name="Stielow B."/>
            <person name="Teixiera M."/>
            <person name="Abouelleil A."/>
            <person name="Chapman S.B."/>
            <person name="Priest M."/>
            <person name="Young S.K."/>
            <person name="Wortman J."/>
            <person name="Nusbaum C."/>
            <person name="Birren B."/>
        </authorList>
    </citation>
    <scope>NUCLEOTIDE SEQUENCE [LARGE SCALE GENOMIC DNA]</scope>
    <source>
        <strain evidence="4 5">CBS 121828</strain>
    </source>
</reference>
<dbReference type="AlphaFoldDB" id="A0A0D1VPP3"/>
<comment type="similarity">
    <text evidence="1">Belongs to the short-chain dehydrogenases/reductases (SDR) family.</text>
</comment>
<evidence type="ECO:0000313" key="5">
    <source>
        <dbReference type="Proteomes" id="UP000053599"/>
    </source>
</evidence>
<dbReference type="SUPFAM" id="SSF51735">
    <property type="entry name" value="NAD(P)-binding Rossmann-fold domains"/>
    <property type="match status" value="1"/>
</dbReference>
<dbReference type="PANTHER" id="PTHR43669">
    <property type="entry name" value="5-KETO-D-GLUCONATE 5-REDUCTASE"/>
    <property type="match status" value="1"/>
</dbReference>
<dbReference type="PANTHER" id="PTHR43669:SF11">
    <property type="entry name" value="SHORT-CHAIN DEHYDROGENASE_OXIDOREDUCTASE"/>
    <property type="match status" value="1"/>
</dbReference>
<evidence type="ECO:0000256" key="2">
    <source>
        <dbReference type="ARBA" id="ARBA00022857"/>
    </source>
</evidence>
<evidence type="ECO:0000313" key="4">
    <source>
        <dbReference type="EMBL" id="KIV78055.1"/>
    </source>
</evidence>
<dbReference type="InterPro" id="IPR036291">
    <property type="entry name" value="NAD(P)-bd_dom_sf"/>
</dbReference>
<dbReference type="Gene3D" id="3.40.50.720">
    <property type="entry name" value="NAD(P)-binding Rossmann-like Domain"/>
    <property type="match status" value="1"/>
</dbReference>
<evidence type="ECO:0000256" key="3">
    <source>
        <dbReference type="ARBA" id="ARBA00023002"/>
    </source>
</evidence>